<feature type="region of interest" description="Disordered" evidence="1">
    <location>
        <begin position="252"/>
        <end position="368"/>
    </location>
</feature>
<dbReference type="EMBL" id="LCWV01000025">
    <property type="protein sequence ID" value="PWI66453.1"/>
    <property type="molecule type" value="Genomic_DNA"/>
</dbReference>
<sequence>MTLRLGREPAICVRLQDETELVSDKVAGRWKQNTVDDVRSRARSGDVDGDGRSHVLLQRRNEGGWAERGSATCPESLARATAEAPRIPYQLAGRELTARGEVFGRLRRGPQPRGAVVKGVSGRGDPGLKREWLLGLMACYPGQSQGSMVEPPRGRKREPWERKDALTGGALQTTASAITKARLDDGRNGVAGARLSHPRSITRFCPLAPYLHLYEDKHLLVVGSDGRGVRSDWVVVKASEIGEVRGCHEAFPRLQRRTQPASALRANDRGPRGGHPSSGGCFVGPKATQRDARVADGGMQISTSTANRDATRWERAEIDAFSTTLTNDTHCPAHHGTDDSQTRPPTPPVQAVQGGQPSKHARHTRSSA</sequence>
<protein>
    <submittedName>
        <fullName evidence="2">Uncharacterized protein</fullName>
    </submittedName>
</protein>
<feature type="compositionally biased region" description="Basic and acidic residues" evidence="1">
    <location>
        <begin position="309"/>
        <end position="318"/>
    </location>
</feature>
<evidence type="ECO:0000313" key="2">
    <source>
        <dbReference type="EMBL" id="PWI66453.1"/>
    </source>
</evidence>
<dbReference type="AlphaFoldDB" id="A0A2U3DW28"/>
<gene>
    <name evidence="2" type="ORF">PCL_05151</name>
</gene>
<evidence type="ECO:0000313" key="3">
    <source>
        <dbReference type="Proteomes" id="UP000245956"/>
    </source>
</evidence>
<name>A0A2U3DW28_PURLI</name>
<comment type="caution">
    <text evidence="2">The sequence shown here is derived from an EMBL/GenBank/DDBJ whole genome shotgun (WGS) entry which is preliminary data.</text>
</comment>
<dbReference type="Proteomes" id="UP000245956">
    <property type="component" value="Unassembled WGS sequence"/>
</dbReference>
<proteinExistence type="predicted"/>
<evidence type="ECO:0000256" key="1">
    <source>
        <dbReference type="SAM" id="MobiDB-lite"/>
    </source>
</evidence>
<organism evidence="2 3">
    <name type="scientific">Purpureocillium lilacinum</name>
    <name type="common">Paecilomyces lilacinus</name>
    <dbReference type="NCBI Taxonomy" id="33203"/>
    <lineage>
        <taxon>Eukaryota</taxon>
        <taxon>Fungi</taxon>
        <taxon>Dikarya</taxon>
        <taxon>Ascomycota</taxon>
        <taxon>Pezizomycotina</taxon>
        <taxon>Sordariomycetes</taxon>
        <taxon>Hypocreomycetidae</taxon>
        <taxon>Hypocreales</taxon>
        <taxon>Ophiocordycipitaceae</taxon>
        <taxon>Purpureocillium</taxon>
    </lineage>
</organism>
<feature type="compositionally biased region" description="Basic residues" evidence="1">
    <location>
        <begin position="359"/>
        <end position="368"/>
    </location>
</feature>
<accession>A0A2U3DW28</accession>
<reference evidence="2 3" key="1">
    <citation type="journal article" date="2016" name="Front. Microbiol.">
        <title>Genome and transcriptome sequences reveal the specific parasitism of the nematophagous Purpureocillium lilacinum 36-1.</title>
        <authorList>
            <person name="Xie J."/>
            <person name="Li S."/>
            <person name="Mo C."/>
            <person name="Xiao X."/>
            <person name="Peng D."/>
            <person name="Wang G."/>
            <person name="Xiao Y."/>
        </authorList>
    </citation>
    <scope>NUCLEOTIDE SEQUENCE [LARGE SCALE GENOMIC DNA]</scope>
    <source>
        <strain evidence="2 3">36-1</strain>
    </source>
</reference>